<organism evidence="8 9">
    <name type="scientific">Microbacterium phycohabitans</name>
    <dbReference type="NCBI Taxonomy" id="3075993"/>
    <lineage>
        <taxon>Bacteria</taxon>
        <taxon>Bacillati</taxon>
        <taxon>Actinomycetota</taxon>
        <taxon>Actinomycetes</taxon>
        <taxon>Micrococcales</taxon>
        <taxon>Microbacteriaceae</taxon>
        <taxon>Microbacterium</taxon>
    </lineage>
</organism>
<reference evidence="8 9" key="1">
    <citation type="submission" date="2023-09" db="EMBL/GenBank/DDBJ databases">
        <title>Microbacterium fusihabitans sp. nov., Microbacterium phycihabitans sp. nov., and Microbacterium cervinum sp. nov., isolated from dried seaweeds of beach.</title>
        <authorList>
            <person name="Lee S.D."/>
        </authorList>
    </citation>
    <scope>NUCLEOTIDE SEQUENCE [LARGE SCALE GENOMIC DNA]</scope>
    <source>
        <strain evidence="8 9">KSW2-29</strain>
    </source>
</reference>
<dbReference type="PANTHER" id="PTHR30250:SF10">
    <property type="entry name" value="LIPOPOLYSACCHARIDE BIOSYNTHESIS PROTEIN WZXC"/>
    <property type="match status" value="1"/>
</dbReference>
<comment type="similarity">
    <text evidence="2">Belongs to the polysaccharide synthase family.</text>
</comment>
<dbReference type="EMBL" id="JAWDIT010000001">
    <property type="protein sequence ID" value="MDU0344420.1"/>
    <property type="molecule type" value="Genomic_DNA"/>
</dbReference>
<feature type="transmembrane region" description="Helical" evidence="7">
    <location>
        <begin position="144"/>
        <end position="164"/>
    </location>
</feature>
<gene>
    <name evidence="8" type="ORF">RWH44_01775</name>
</gene>
<evidence type="ECO:0000256" key="3">
    <source>
        <dbReference type="ARBA" id="ARBA00022475"/>
    </source>
</evidence>
<evidence type="ECO:0000256" key="6">
    <source>
        <dbReference type="ARBA" id="ARBA00023136"/>
    </source>
</evidence>
<feature type="transmembrane region" description="Helical" evidence="7">
    <location>
        <begin position="114"/>
        <end position="137"/>
    </location>
</feature>
<feature type="transmembrane region" description="Helical" evidence="7">
    <location>
        <begin position="355"/>
        <end position="373"/>
    </location>
</feature>
<keyword evidence="4 7" id="KW-0812">Transmembrane</keyword>
<name>A0ABU3SHZ5_9MICO</name>
<feature type="transmembrane region" description="Helical" evidence="7">
    <location>
        <begin position="51"/>
        <end position="73"/>
    </location>
</feature>
<evidence type="ECO:0000256" key="4">
    <source>
        <dbReference type="ARBA" id="ARBA00022692"/>
    </source>
</evidence>
<feature type="transmembrane region" description="Helical" evidence="7">
    <location>
        <begin position="315"/>
        <end position="334"/>
    </location>
</feature>
<keyword evidence="3" id="KW-1003">Cell membrane</keyword>
<feature type="transmembrane region" description="Helical" evidence="7">
    <location>
        <begin position="85"/>
        <end position="108"/>
    </location>
</feature>
<keyword evidence="5 7" id="KW-1133">Transmembrane helix</keyword>
<keyword evidence="6 7" id="KW-0472">Membrane</keyword>
<comment type="subcellular location">
    <subcellularLocation>
        <location evidence="1">Cell membrane</location>
        <topology evidence="1">Multi-pass membrane protein</topology>
    </subcellularLocation>
</comment>
<feature type="transmembrane region" description="Helical" evidence="7">
    <location>
        <begin position="379"/>
        <end position="396"/>
    </location>
</feature>
<evidence type="ECO:0000256" key="2">
    <source>
        <dbReference type="ARBA" id="ARBA00007430"/>
    </source>
</evidence>
<evidence type="ECO:0000256" key="7">
    <source>
        <dbReference type="SAM" id="Phobius"/>
    </source>
</evidence>
<feature type="transmembrane region" description="Helical" evidence="7">
    <location>
        <begin position="283"/>
        <end position="303"/>
    </location>
</feature>
<dbReference type="Proteomes" id="UP001261125">
    <property type="component" value="Unassembled WGS sequence"/>
</dbReference>
<dbReference type="InterPro" id="IPR050833">
    <property type="entry name" value="Poly_Biosynth_Transport"/>
</dbReference>
<protein>
    <recommendedName>
        <fullName evidence="10">Polysaccharide biosynthesis protein</fullName>
    </recommendedName>
</protein>
<evidence type="ECO:0000313" key="9">
    <source>
        <dbReference type="Proteomes" id="UP001261125"/>
    </source>
</evidence>
<sequence>MAEPASLRSRLFGFTLIPAVAAVSPLVVLPAVSRAAPDGWSSAIAGESIGTFAAIAVAYGWTTVGPALVSIAADDVRRGRLYRDALVVRLATSIVALPALVVVCALVASPGYSLLAALMGLQGAMIALSFTWFSVGVGDPRSILFYDAIPRLVVAVGSMLAIVNGAPVEVYPLAGIAVTVVGTTLFSLRLLRRYPSAWPPAREIPGLFRVGAPVALNDAALGAYSAVPTPLVNVLSAGTAASGFASADKMAKLGQFLPLTLANALQSWSVEVTGPARRSRLRLALLMHGGFGVLGMLVLGFAGPPVSALMFGEPAAAPFAVCLALGVAFALFSLRTSMTRHVLFPAGEQHAVMRATVTATVIGIPLMIGAGLLLGPVGVAAGLAVTEAISTLILIGRTRRHVDLVAAEAPTP</sequence>
<evidence type="ECO:0008006" key="10">
    <source>
        <dbReference type="Google" id="ProtNLM"/>
    </source>
</evidence>
<evidence type="ECO:0000256" key="1">
    <source>
        <dbReference type="ARBA" id="ARBA00004651"/>
    </source>
</evidence>
<dbReference type="RefSeq" id="WP_316003240.1">
    <property type="nucleotide sequence ID" value="NZ_JAWDIT010000001.1"/>
</dbReference>
<evidence type="ECO:0000313" key="8">
    <source>
        <dbReference type="EMBL" id="MDU0344420.1"/>
    </source>
</evidence>
<feature type="transmembrane region" description="Helical" evidence="7">
    <location>
        <begin position="170"/>
        <end position="191"/>
    </location>
</feature>
<comment type="caution">
    <text evidence="8">The sequence shown here is derived from an EMBL/GenBank/DDBJ whole genome shotgun (WGS) entry which is preliminary data.</text>
</comment>
<keyword evidence="9" id="KW-1185">Reference proteome</keyword>
<evidence type="ECO:0000256" key="5">
    <source>
        <dbReference type="ARBA" id="ARBA00022989"/>
    </source>
</evidence>
<accession>A0ABU3SHZ5</accession>
<dbReference type="PANTHER" id="PTHR30250">
    <property type="entry name" value="PST FAMILY PREDICTED COLANIC ACID TRANSPORTER"/>
    <property type="match status" value="1"/>
</dbReference>
<proteinExistence type="inferred from homology"/>